<keyword evidence="1" id="KW-0812">Transmembrane</keyword>
<name>A0A3G5A9M6_9VIRU</name>
<evidence type="ECO:0000256" key="1">
    <source>
        <dbReference type="SAM" id="Phobius"/>
    </source>
</evidence>
<proteinExistence type="predicted"/>
<feature type="transmembrane region" description="Helical" evidence="1">
    <location>
        <begin position="20"/>
        <end position="37"/>
    </location>
</feature>
<keyword evidence="1" id="KW-1133">Transmembrane helix</keyword>
<evidence type="ECO:0000313" key="2">
    <source>
        <dbReference type="EMBL" id="AYV83976.1"/>
    </source>
</evidence>
<keyword evidence="1" id="KW-0472">Membrane</keyword>
<feature type="transmembrane region" description="Helical" evidence="1">
    <location>
        <begin position="49"/>
        <end position="65"/>
    </location>
</feature>
<dbReference type="EMBL" id="MK072397">
    <property type="protein sequence ID" value="AYV83976.1"/>
    <property type="molecule type" value="Genomic_DNA"/>
</dbReference>
<organism evidence="2">
    <name type="scientific">Hyperionvirus sp</name>
    <dbReference type="NCBI Taxonomy" id="2487770"/>
    <lineage>
        <taxon>Viruses</taxon>
        <taxon>Varidnaviria</taxon>
        <taxon>Bamfordvirae</taxon>
        <taxon>Nucleocytoviricota</taxon>
        <taxon>Megaviricetes</taxon>
        <taxon>Imitervirales</taxon>
        <taxon>Mimiviridae</taxon>
        <taxon>Klosneuvirinae</taxon>
    </lineage>
</organism>
<reference evidence="2" key="1">
    <citation type="submission" date="2018-10" db="EMBL/GenBank/DDBJ databases">
        <title>Hidden diversity of soil giant viruses.</title>
        <authorList>
            <person name="Schulz F."/>
            <person name="Alteio L."/>
            <person name="Goudeau D."/>
            <person name="Ryan E.M."/>
            <person name="Malmstrom R.R."/>
            <person name="Blanchard J."/>
            <person name="Woyke T."/>
        </authorList>
    </citation>
    <scope>NUCLEOTIDE SEQUENCE</scope>
    <source>
        <strain evidence="2">HYV1</strain>
    </source>
</reference>
<sequence length="83" mass="9894">MSWSVSVYSPELSSIKSGILMIWMGSILLNGLCWGFGNQLFCGKKLISFLYWWVWYIWRGYYFGWGPKIRMINLLKIRVMKML</sequence>
<gene>
    <name evidence="2" type="ORF">Hyperionvirus15_14</name>
</gene>
<protein>
    <submittedName>
        <fullName evidence="2">Uncharacterized protein</fullName>
    </submittedName>
</protein>
<accession>A0A3G5A9M6</accession>